<dbReference type="InterPro" id="IPR016050">
    <property type="entry name" value="Proteasome_bsu_CS"/>
</dbReference>
<dbReference type="InParanoid" id="L2GLB0"/>
<dbReference type="GO" id="GO:0010499">
    <property type="term" value="P:proteasomal ubiquitin-independent protein catabolic process"/>
    <property type="evidence" value="ECO:0007669"/>
    <property type="project" value="EnsemblFungi"/>
</dbReference>
<dbReference type="PROSITE" id="PS00854">
    <property type="entry name" value="PROTEASOME_BETA_1"/>
    <property type="match status" value="1"/>
</dbReference>
<evidence type="ECO:0000313" key="10">
    <source>
        <dbReference type="EMBL" id="ELA41429.1"/>
    </source>
</evidence>
<dbReference type="Pfam" id="PF00227">
    <property type="entry name" value="Proteasome"/>
    <property type="match status" value="1"/>
</dbReference>
<dbReference type="FunCoup" id="L2GLB0">
    <property type="interactions" value="88"/>
</dbReference>
<evidence type="ECO:0000313" key="11">
    <source>
        <dbReference type="Proteomes" id="UP000011082"/>
    </source>
</evidence>
<keyword evidence="9" id="KW-0539">Nucleus</keyword>
<dbReference type="STRING" id="993615.L2GLB0"/>
<dbReference type="VEuPathDB" id="MicrosporidiaDB:VICG_01534"/>
<comment type="similarity">
    <text evidence="9">Belongs to the peptidase T1B family.</text>
</comment>
<keyword evidence="11" id="KW-1185">Reference proteome</keyword>
<evidence type="ECO:0000256" key="5">
    <source>
        <dbReference type="ARBA" id="ARBA00022801"/>
    </source>
</evidence>
<dbReference type="GO" id="GO:0019774">
    <property type="term" value="C:proteasome core complex, beta-subunit complex"/>
    <property type="evidence" value="ECO:0007669"/>
    <property type="project" value="EnsemblFungi"/>
</dbReference>
<dbReference type="OrthoDB" id="37597at2759"/>
<keyword evidence="7" id="KW-0865">Zymogen</keyword>
<dbReference type="InterPro" id="IPR000243">
    <property type="entry name" value="Pept_T1A_subB"/>
</dbReference>
<dbReference type="InterPro" id="IPR023333">
    <property type="entry name" value="Proteasome_suB-type"/>
</dbReference>
<keyword evidence="6 9" id="KW-0647">Proteasome</keyword>
<dbReference type="PRINTS" id="PR00141">
    <property type="entry name" value="PROTEASOME"/>
</dbReference>
<dbReference type="PANTHER" id="PTHR32194">
    <property type="entry name" value="METALLOPROTEASE TLDD"/>
    <property type="match status" value="1"/>
</dbReference>
<sequence length="239" mass="26565">MKPTLKNMVLSLENNVLKVGTRRISAKFIEHQIQPEHGTTTLAFIFKEGMVIAVDSRATAGSYIASQTVNKVIEINKYLLGTMAGGAADCYYWEKLTGLYAKRYELENGTRISAAAASMFLSNCVYRYKGYGLSMSTMLCGYDKDGPQIYNVTDQGARIKNHIFSVGSGSTIALGILSARYKYDMTKEEALALGKDAIFYAGHRDAYSGGSVNLYFMNHNGWEKIGNFEFETIRNEKEV</sequence>
<gene>
    <name evidence="10" type="ORF">VICG_01534</name>
</gene>
<dbReference type="SUPFAM" id="SSF56235">
    <property type="entry name" value="N-terminal nucleophile aminohydrolases (Ntn hydrolases)"/>
    <property type="match status" value="1"/>
</dbReference>
<evidence type="ECO:0000256" key="3">
    <source>
        <dbReference type="ARBA" id="ARBA00022670"/>
    </source>
</evidence>
<dbReference type="CDD" id="cd03761">
    <property type="entry name" value="proteasome_beta_type_5"/>
    <property type="match status" value="1"/>
</dbReference>
<dbReference type="GO" id="GO:0004298">
    <property type="term" value="F:threonine-type endopeptidase activity"/>
    <property type="evidence" value="ECO:0007669"/>
    <property type="project" value="UniProtKB-KW"/>
</dbReference>
<dbReference type="RefSeq" id="XP_007604980.1">
    <property type="nucleotide sequence ID" value="XM_007604918.1"/>
</dbReference>
<dbReference type="InterPro" id="IPR001353">
    <property type="entry name" value="Proteasome_sua/b"/>
</dbReference>
<organism evidence="10 11">
    <name type="scientific">Vittaforma corneae (strain ATCC 50505)</name>
    <name type="common">Microsporidian parasite</name>
    <name type="synonym">Nosema corneum</name>
    <dbReference type="NCBI Taxonomy" id="993615"/>
    <lineage>
        <taxon>Eukaryota</taxon>
        <taxon>Fungi</taxon>
        <taxon>Fungi incertae sedis</taxon>
        <taxon>Microsporidia</taxon>
        <taxon>Nosematidae</taxon>
        <taxon>Vittaforma</taxon>
    </lineage>
</organism>
<feature type="active site" description="Nucleophile" evidence="8">
    <location>
        <position position="39"/>
    </location>
</feature>
<proteinExistence type="inferred from homology"/>
<dbReference type="EMBL" id="JH370144">
    <property type="protein sequence ID" value="ELA41429.1"/>
    <property type="molecule type" value="Genomic_DNA"/>
</dbReference>
<name>L2GLB0_VITCO</name>
<comment type="function">
    <text evidence="9">Component of the proteasome, a multicatalytic proteinase complex which is characterized by its ability to cleave peptides with Arg, Phe, Tyr, Leu, and Glu adjacent to the leaving group at neutral or slightly basic pH. The proteasome has an ATP-dependent proteolytic activity.</text>
</comment>
<evidence type="ECO:0000256" key="9">
    <source>
        <dbReference type="RuleBase" id="RU004203"/>
    </source>
</evidence>
<evidence type="ECO:0000256" key="7">
    <source>
        <dbReference type="ARBA" id="ARBA00023145"/>
    </source>
</evidence>
<dbReference type="AlphaFoldDB" id="L2GLB0"/>
<dbReference type="OMA" id="IQIEMAH"/>
<keyword evidence="5" id="KW-0378">Hydrolase</keyword>
<accession>L2GLB0</accession>
<comment type="subcellular location">
    <subcellularLocation>
        <location evidence="9">Cytoplasm</location>
    </subcellularLocation>
    <subcellularLocation>
        <location evidence="9">Nucleus</location>
    </subcellularLocation>
</comment>
<dbReference type="PANTHER" id="PTHR32194:SF3">
    <property type="entry name" value="PROTEASOME SUBUNIT BETA"/>
    <property type="match status" value="1"/>
</dbReference>
<protein>
    <recommendedName>
        <fullName evidence="9">Proteasome subunit beta</fullName>
    </recommendedName>
</protein>
<dbReference type="GO" id="GO:0080129">
    <property type="term" value="P:proteasome core complex assembly"/>
    <property type="evidence" value="ECO:0007669"/>
    <property type="project" value="EnsemblFungi"/>
</dbReference>
<reference evidence="11" key="1">
    <citation type="submission" date="2011-05" db="EMBL/GenBank/DDBJ databases">
        <title>The genome sequence of Vittaforma corneae strain ATCC 50505.</title>
        <authorList>
            <consortium name="The Broad Institute Genome Sequencing Platform"/>
            <person name="Cuomo C."/>
            <person name="Didier E."/>
            <person name="Bowers L."/>
            <person name="Young S.K."/>
            <person name="Zeng Q."/>
            <person name="Gargeya S."/>
            <person name="Fitzgerald M."/>
            <person name="Haas B."/>
            <person name="Abouelleil A."/>
            <person name="Alvarado L."/>
            <person name="Arachchi H.M."/>
            <person name="Berlin A."/>
            <person name="Chapman S.B."/>
            <person name="Gearin G."/>
            <person name="Goldberg J."/>
            <person name="Griggs A."/>
            <person name="Gujja S."/>
            <person name="Hansen M."/>
            <person name="Heiman D."/>
            <person name="Howarth C."/>
            <person name="Larimer J."/>
            <person name="Lui A."/>
            <person name="MacDonald P.J.P."/>
            <person name="McCowen C."/>
            <person name="Montmayeur A."/>
            <person name="Murphy C."/>
            <person name="Neiman D."/>
            <person name="Pearson M."/>
            <person name="Priest M."/>
            <person name="Roberts A."/>
            <person name="Saif S."/>
            <person name="Shea T."/>
            <person name="Sisk P."/>
            <person name="Stolte C."/>
            <person name="Sykes S."/>
            <person name="Wortman J."/>
            <person name="Nusbaum C."/>
            <person name="Birren B."/>
        </authorList>
    </citation>
    <scope>NUCLEOTIDE SEQUENCE [LARGE SCALE GENOMIC DNA]</scope>
    <source>
        <strain evidence="11">ATCC 50505</strain>
    </source>
</reference>
<keyword evidence="2 9" id="KW-0963">Cytoplasm</keyword>
<evidence type="ECO:0000256" key="8">
    <source>
        <dbReference type="PIRSR" id="PIRSR600243-1"/>
    </source>
</evidence>
<dbReference type="Proteomes" id="UP000011082">
    <property type="component" value="Unassembled WGS sequence"/>
</dbReference>
<evidence type="ECO:0000256" key="4">
    <source>
        <dbReference type="ARBA" id="ARBA00022698"/>
    </source>
</evidence>
<dbReference type="Gene3D" id="3.60.20.10">
    <property type="entry name" value="Glutamine Phosphoribosylpyrophosphate, subunit 1, domain 1"/>
    <property type="match status" value="1"/>
</dbReference>
<keyword evidence="4" id="KW-0888">Threonine protease</keyword>
<evidence type="ECO:0000256" key="2">
    <source>
        <dbReference type="ARBA" id="ARBA00022490"/>
    </source>
</evidence>
<dbReference type="GO" id="GO:0005777">
    <property type="term" value="C:peroxisome"/>
    <property type="evidence" value="ECO:0007669"/>
    <property type="project" value="EnsemblFungi"/>
</dbReference>
<comment type="catalytic activity">
    <reaction evidence="1">
        <text>Cleavage of peptide bonds with very broad specificity.</text>
        <dbReference type="EC" id="3.4.25.1"/>
    </reaction>
</comment>
<keyword evidence="3" id="KW-0645">Protease</keyword>
<dbReference type="GO" id="GO:0005634">
    <property type="term" value="C:nucleus"/>
    <property type="evidence" value="ECO:0007669"/>
    <property type="project" value="UniProtKB-SubCell"/>
</dbReference>
<dbReference type="HOGENOM" id="CLU_035750_7_3_1"/>
<dbReference type="GeneID" id="19882245"/>
<comment type="subunit">
    <text evidence="9">Component of the proteasome complex.</text>
</comment>
<dbReference type="InterPro" id="IPR029055">
    <property type="entry name" value="Ntn_hydrolases_N"/>
</dbReference>
<evidence type="ECO:0000256" key="1">
    <source>
        <dbReference type="ARBA" id="ARBA00001198"/>
    </source>
</evidence>
<evidence type="ECO:0000256" key="6">
    <source>
        <dbReference type="ARBA" id="ARBA00022942"/>
    </source>
</evidence>
<dbReference type="PROSITE" id="PS51476">
    <property type="entry name" value="PROTEASOME_BETA_2"/>
    <property type="match status" value="1"/>
</dbReference>
<dbReference type="GO" id="GO:0043161">
    <property type="term" value="P:proteasome-mediated ubiquitin-dependent protein catabolic process"/>
    <property type="evidence" value="ECO:0007669"/>
    <property type="project" value="EnsemblFungi"/>
</dbReference>